<accession>A0A099IBB8</accession>
<evidence type="ECO:0000259" key="5">
    <source>
        <dbReference type="PROSITE" id="PS51372"/>
    </source>
</evidence>
<comment type="caution">
    <text evidence="6">The sequence shown here is derived from an EMBL/GenBank/DDBJ whole genome shotgun (WGS) entry which is preliminary data.</text>
</comment>
<dbReference type="InterPro" id="IPR007737">
    <property type="entry name" value="Mga_HTH"/>
</dbReference>
<dbReference type="GO" id="GO:0016829">
    <property type="term" value="F:lyase activity"/>
    <property type="evidence" value="ECO:0007669"/>
    <property type="project" value="UniProtKB-KW"/>
</dbReference>
<evidence type="ECO:0000256" key="3">
    <source>
        <dbReference type="ARBA" id="ARBA00023159"/>
    </source>
</evidence>
<keyword evidence="6" id="KW-0456">Lyase</keyword>
<keyword evidence="1" id="KW-0677">Repeat</keyword>
<dbReference type="AlphaFoldDB" id="A0A099IBB8"/>
<dbReference type="Pfam" id="PF05043">
    <property type="entry name" value="Mga"/>
    <property type="match status" value="1"/>
</dbReference>
<dbReference type="PANTHER" id="PTHR30185:SF18">
    <property type="entry name" value="TRANSCRIPTIONAL REGULATOR MTLR"/>
    <property type="match status" value="1"/>
</dbReference>
<dbReference type="InterPro" id="IPR050661">
    <property type="entry name" value="BglG_antiterminators"/>
</dbReference>
<dbReference type="PANTHER" id="PTHR30185">
    <property type="entry name" value="CRYPTIC BETA-GLUCOSIDE BGL OPERON ANTITERMINATOR"/>
    <property type="match status" value="1"/>
</dbReference>
<evidence type="ECO:0000256" key="1">
    <source>
        <dbReference type="ARBA" id="ARBA00022737"/>
    </source>
</evidence>
<organism evidence="6 7">
    <name type="scientific">Clostridium innocuum</name>
    <dbReference type="NCBI Taxonomy" id="1522"/>
    <lineage>
        <taxon>Bacteria</taxon>
        <taxon>Bacillati</taxon>
        <taxon>Bacillota</taxon>
        <taxon>Clostridia</taxon>
        <taxon>Eubacteriales</taxon>
        <taxon>Clostridiaceae</taxon>
        <taxon>Clostridium</taxon>
    </lineage>
</organism>
<keyword evidence="3" id="KW-0010">Activator</keyword>
<keyword evidence="4" id="KW-0804">Transcription</keyword>
<keyword evidence="2" id="KW-0805">Transcription regulation</keyword>
<gene>
    <name evidence="6" type="ORF">CIAN88_03250</name>
</gene>
<name>A0A099IBB8_CLOIN</name>
<dbReference type="GO" id="GO:0006355">
    <property type="term" value="P:regulation of DNA-templated transcription"/>
    <property type="evidence" value="ECO:0007669"/>
    <property type="project" value="InterPro"/>
</dbReference>
<evidence type="ECO:0000256" key="2">
    <source>
        <dbReference type="ARBA" id="ARBA00023015"/>
    </source>
</evidence>
<proteinExistence type="predicted"/>
<dbReference type="Gene3D" id="1.10.1790.10">
    <property type="entry name" value="PRD domain"/>
    <property type="match status" value="1"/>
</dbReference>
<dbReference type="RefSeq" id="WP_044904037.1">
    <property type="nucleotide sequence ID" value="NZ_JQIF01000015.1"/>
</dbReference>
<reference evidence="6 7" key="1">
    <citation type="submission" date="2014-08" db="EMBL/GenBank/DDBJ databases">
        <title>Clostridium innocuum, an unnegligible vancomycin-resistant pathogen causing extra-intestinal infections.</title>
        <authorList>
            <person name="Feng Y."/>
            <person name="Chiu C.-H."/>
        </authorList>
    </citation>
    <scope>NUCLEOTIDE SEQUENCE [LARGE SCALE GENOMIC DNA]</scope>
    <source>
        <strain evidence="6 7">AN88</strain>
    </source>
</reference>
<dbReference type="InterPro" id="IPR011608">
    <property type="entry name" value="PRD"/>
</dbReference>
<dbReference type="EMBL" id="JQIF01000015">
    <property type="protein sequence ID" value="KGJ54482.1"/>
    <property type="molecule type" value="Genomic_DNA"/>
</dbReference>
<evidence type="ECO:0000256" key="4">
    <source>
        <dbReference type="ARBA" id="ARBA00023163"/>
    </source>
</evidence>
<protein>
    <submittedName>
        <fullName evidence="6">Sugar lyase</fullName>
    </submittedName>
</protein>
<evidence type="ECO:0000313" key="6">
    <source>
        <dbReference type="EMBL" id="KGJ54482.1"/>
    </source>
</evidence>
<evidence type="ECO:0000313" key="7">
    <source>
        <dbReference type="Proteomes" id="UP000030008"/>
    </source>
</evidence>
<feature type="domain" description="PRD" evidence="5">
    <location>
        <begin position="292"/>
        <end position="401"/>
    </location>
</feature>
<dbReference type="PROSITE" id="PS51372">
    <property type="entry name" value="PRD_2"/>
    <property type="match status" value="1"/>
</dbReference>
<dbReference type="InterPro" id="IPR036634">
    <property type="entry name" value="PRD_sf"/>
</dbReference>
<dbReference type="Pfam" id="PF00874">
    <property type="entry name" value="PRD"/>
    <property type="match status" value="1"/>
</dbReference>
<sequence length="495" mass="58223">MKPYLLYPVLEQLIVSPFCTTLQLAKQVELSEKTVRTYLKQADALLAAFSLTLTRKPGCGITLSGSRENMMKLQTYLLDEKTRCPLILPRERVSYILYSLLRFSRPLRMFQLEETLHISRSSLYADIRKAEQWLRTYQLSISHTRSGIQILQGEKRIRKALAQLVNELHEARTITFHKPLNDFVEACFSDNTVKRNILLYIRQFEVCSFLQLNQADKEYVSVLYYIALDRISRGNHVHMHSPNPLQKTALFQQLMHLRKEIEHHLQQTIPEEELSYALSVLLTLKNTNTGLLQTPEIQAACKEILRQFTPPIYARYPKIDSDTFEKRLFQHLSNVLEKSVYYYEYDNPLKDAMKAKFPIPYQMASSMKEIVQDICGLQLPEDEISYITLHIAAALQYTLQPLEAVFLYEHRYSELIFSLRLLQTHIQEVKIQRVIRWQEVSEPDSWMHYPVIFSTFPLPVPPSVHWYQIPMLPDQIFLQRLRDDIQSLFNHQNHF</sequence>
<dbReference type="SUPFAM" id="SSF63520">
    <property type="entry name" value="PTS-regulatory domain, PRD"/>
    <property type="match status" value="1"/>
</dbReference>
<dbReference type="Proteomes" id="UP000030008">
    <property type="component" value="Unassembled WGS sequence"/>
</dbReference>